<organism evidence="6 7">
    <name type="scientific">Bacillus halotolerans</name>
    <dbReference type="NCBI Taxonomy" id="260554"/>
    <lineage>
        <taxon>Bacteria</taxon>
        <taxon>Bacillati</taxon>
        <taxon>Bacillota</taxon>
        <taxon>Bacilli</taxon>
        <taxon>Bacillales</taxon>
        <taxon>Bacillaceae</taxon>
        <taxon>Bacillus</taxon>
    </lineage>
</organism>
<dbReference type="InterPro" id="IPR011010">
    <property type="entry name" value="DNA_brk_join_enz"/>
</dbReference>
<proteinExistence type="inferred from homology"/>
<evidence type="ECO:0000313" key="6">
    <source>
        <dbReference type="EMBL" id="WAT20477.1"/>
    </source>
</evidence>
<evidence type="ECO:0000313" key="7">
    <source>
        <dbReference type="Proteomes" id="UP001164713"/>
    </source>
</evidence>
<keyword evidence="2" id="KW-0229">DNA integration</keyword>
<comment type="similarity">
    <text evidence="1">Belongs to the 'phage' integrase family.</text>
</comment>
<dbReference type="PROSITE" id="PS51898">
    <property type="entry name" value="TYR_RECOMBINASE"/>
    <property type="match status" value="1"/>
</dbReference>
<dbReference type="SUPFAM" id="SSF56349">
    <property type="entry name" value="DNA breaking-rejoining enzymes"/>
    <property type="match status" value="1"/>
</dbReference>
<name>A0ABY7HXU5_9BACI</name>
<dbReference type="Pfam" id="PF14659">
    <property type="entry name" value="Phage_int_SAM_3"/>
    <property type="match status" value="1"/>
</dbReference>
<dbReference type="InterPro" id="IPR050808">
    <property type="entry name" value="Phage_Integrase"/>
</dbReference>
<keyword evidence="4" id="KW-0233">DNA recombination</keyword>
<dbReference type="CDD" id="cd01189">
    <property type="entry name" value="INT_ICEBs1_C_like"/>
    <property type="match status" value="1"/>
</dbReference>
<dbReference type="PANTHER" id="PTHR30629:SF2">
    <property type="entry name" value="PROPHAGE INTEGRASE INTS-RELATED"/>
    <property type="match status" value="1"/>
</dbReference>
<dbReference type="Pfam" id="PF00589">
    <property type="entry name" value="Phage_integrase"/>
    <property type="match status" value="1"/>
</dbReference>
<reference evidence="6" key="1">
    <citation type="submission" date="2022-12" db="EMBL/GenBank/DDBJ databases">
        <title>Genomic of Bacillus halotolerans.</title>
        <authorList>
            <person name="Xu G."/>
            <person name="Ding Y."/>
        </authorList>
    </citation>
    <scope>NUCLEOTIDE SEQUENCE</scope>
    <source>
        <strain evidence="6">B13</strain>
    </source>
</reference>
<keyword evidence="7" id="KW-1185">Reference proteome</keyword>
<accession>A0ABY7HXU5</accession>
<dbReference type="InterPro" id="IPR004107">
    <property type="entry name" value="Integrase_SAM-like_N"/>
</dbReference>
<evidence type="ECO:0000256" key="1">
    <source>
        <dbReference type="ARBA" id="ARBA00008857"/>
    </source>
</evidence>
<evidence type="ECO:0000259" key="5">
    <source>
        <dbReference type="PROSITE" id="PS51898"/>
    </source>
</evidence>
<keyword evidence="3" id="KW-0238">DNA-binding</keyword>
<protein>
    <submittedName>
        <fullName evidence="6">Site-specific integrase</fullName>
    </submittedName>
</protein>
<dbReference type="Gene3D" id="1.10.150.130">
    <property type="match status" value="1"/>
</dbReference>
<dbReference type="RefSeq" id="WP_269107362.1">
    <property type="nucleotide sequence ID" value="NZ_CP114066.1"/>
</dbReference>
<dbReference type="InterPro" id="IPR010998">
    <property type="entry name" value="Integrase_recombinase_N"/>
</dbReference>
<sequence>MASIERRSEKSFRLIVENGYDANGKRDRKKKSIRIEDPKILKSKRKLQEYLEDQLHRFRIEVEAGEYIAPEKATFESFAEKWVEKKLFNKSGKPYSYKASEKHSGHLHNHILPAFGHKQIDKIKTLHVVDFIDDLSKDGARKDGKPGGLGDRTILDVFQTLQAMFKTATEEWKLIKDNPMEGLSQPHVEPKEMQYFQTDEAEECIRVLYEIDIKWRLYFLGAMIGGLRRGEGLAFQWHLDVDWDRGGFYVNRSISKTVNGQPLVKAPKSRSSKRFVKMPDFYMEDLAKYYRMWKKEKLMLGDAWEGGDNQYIFHSGTGKPYYYTTPTAKWAKIKKKYGLKNIRLHDLRHTMVALLIEAGENMSAIQKRAGHASRRITSDIYGHVTEKLENETAQYFDQFNPNLKVKSN</sequence>
<dbReference type="Proteomes" id="UP001164713">
    <property type="component" value="Chromosome"/>
</dbReference>
<dbReference type="InterPro" id="IPR002104">
    <property type="entry name" value="Integrase_catalytic"/>
</dbReference>
<dbReference type="Gene3D" id="1.10.443.10">
    <property type="entry name" value="Intergrase catalytic core"/>
    <property type="match status" value="1"/>
</dbReference>
<dbReference type="PANTHER" id="PTHR30629">
    <property type="entry name" value="PROPHAGE INTEGRASE"/>
    <property type="match status" value="1"/>
</dbReference>
<evidence type="ECO:0000256" key="3">
    <source>
        <dbReference type="ARBA" id="ARBA00023125"/>
    </source>
</evidence>
<feature type="domain" description="Tyr recombinase" evidence="5">
    <location>
        <begin position="191"/>
        <end position="394"/>
    </location>
</feature>
<dbReference type="EMBL" id="CP114066">
    <property type="protein sequence ID" value="WAT20477.1"/>
    <property type="molecule type" value="Genomic_DNA"/>
</dbReference>
<evidence type="ECO:0000256" key="4">
    <source>
        <dbReference type="ARBA" id="ARBA00023172"/>
    </source>
</evidence>
<gene>
    <name evidence="6" type="ORF">O0R52_16130</name>
</gene>
<dbReference type="InterPro" id="IPR013762">
    <property type="entry name" value="Integrase-like_cat_sf"/>
</dbReference>
<evidence type="ECO:0000256" key="2">
    <source>
        <dbReference type="ARBA" id="ARBA00022908"/>
    </source>
</evidence>